<dbReference type="EC" id="3.6.4.13" evidence="1"/>
<evidence type="ECO:0000256" key="4">
    <source>
        <dbReference type="ARBA" id="ARBA00022806"/>
    </source>
</evidence>
<feature type="domain" description="DEAD/DEAH-box helicase" evidence="7">
    <location>
        <begin position="193"/>
        <end position="221"/>
    </location>
</feature>
<dbReference type="Proteomes" id="UP000324800">
    <property type="component" value="Unassembled WGS sequence"/>
</dbReference>
<proteinExistence type="predicted"/>
<comment type="caution">
    <text evidence="8">The sequence shown here is derived from an EMBL/GenBank/DDBJ whole genome shotgun (WGS) entry which is preliminary data.</text>
</comment>
<feature type="compositionally biased region" description="Acidic residues" evidence="6">
    <location>
        <begin position="21"/>
        <end position="40"/>
    </location>
</feature>
<sequence>MIGSGLSVMNMIAQYGNQYEIDQEDEDDDDKQDDDEQEDGYSEKKISRNNNPKKKKSNNNQKKKDKSRSSKEIDDEEEDDEEKEEEVEEEEQEEASPIYNQFGPHIYSDGIIFGQDKSQQKKENLPKKKLNSKYEMNATKGAKKSKKSGNMSIYKIGASKTPEEIELSKSWAQLGLEVNLVQRCQIFRMFKPTPIQCDVIPAILSGRDAVGWAQTGSGKTA</sequence>
<evidence type="ECO:0000259" key="7">
    <source>
        <dbReference type="Pfam" id="PF00270"/>
    </source>
</evidence>
<feature type="non-terminal residue" evidence="8">
    <location>
        <position position="221"/>
    </location>
</feature>
<dbReference type="SUPFAM" id="SSF52540">
    <property type="entry name" value="P-loop containing nucleoside triphosphate hydrolases"/>
    <property type="match status" value="1"/>
</dbReference>
<dbReference type="InterPro" id="IPR011545">
    <property type="entry name" value="DEAD/DEAH_box_helicase_dom"/>
</dbReference>
<dbReference type="GO" id="GO:0016787">
    <property type="term" value="F:hydrolase activity"/>
    <property type="evidence" value="ECO:0007669"/>
    <property type="project" value="UniProtKB-KW"/>
</dbReference>
<evidence type="ECO:0000256" key="6">
    <source>
        <dbReference type="SAM" id="MobiDB-lite"/>
    </source>
</evidence>
<organism evidence="8 9">
    <name type="scientific">Streblomastix strix</name>
    <dbReference type="NCBI Taxonomy" id="222440"/>
    <lineage>
        <taxon>Eukaryota</taxon>
        <taxon>Metamonada</taxon>
        <taxon>Preaxostyla</taxon>
        <taxon>Oxymonadida</taxon>
        <taxon>Streblomastigidae</taxon>
        <taxon>Streblomastix</taxon>
    </lineage>
</organism>
<evidence type="ECO:0000313" key="9">
    <source>
        <dbReference type="Proteomes" id="UP000324800"/>
    </source>
</evidence>
<keyword evidence="2" id="KW-0547">Nucleotide-binding</keyword>
<dbReference type="InterPro" id="IPR050547">
    <property type="entry name" value="DEAD_box_RNA_helicases"/>
</dbReference>
<feature type="region of interest" description="Disordered" evidence="6">
    <location>
        <begin position="115"/>
        <end position="150"/>
    </location>
</feature>
<dbReference type="AlphaFoldDB" id="A0A5J4VBE4"/>
<evidence type="ECO:0000256" key="2">
    <source>
        <dbReference type="ARBA" id="ARBA00022741"/>
    </source>
</evidence>
<dbReference type="PANTHER" id="PTHR47963:SF8">
    <property type="entry name" value="ATP-DEPENDENT RNA HELICASE DEAD"/>
    <property type="match status" value="1"/>
</dbReference>
<keyword evidence="4" id="KW-0347">Helicase</keyword>
<evidence type="ECO:0000256" key="5">
    <source>
        <dbReference type="ARBA" id="ARBA00022840"/>
    </source>
</evidence>
<keyword evidence="5" id="KW-0067">ATP-binding</keyword>
<dbReference type="GO" id="GO:0003723">
    <property type="term" value="F:RNA binding"/>
    <property type="evidence" value="ECO:0007669"/>
    <property type="project" value="TreeGrafter"/>
</dbReference>
<gene>
    <name evidence="8" type="ORF">EZS28_024596</name>
</gene>
<accession>A0A5J4VBE4</accession>
<dbReference type="Pfam" id="PF00270">
    <property type="entry name" value="DEAD"/>
    <property type="match status" value="1"/>
</dbReference>
<feature type="compositionally biased region" description="Basic residues" evidence="6">
    <location>
        <begin position="51"/>
        <end position="66"/>
    </location>
</feature>
<name>A0A5J4VBE4_9EUKA</name>
<keyword evidence="3" id="KW-0378">Hydrolase</keyword>
<dbReference type="PANTHER" id="PTHR47963">
    <property type="entry name" value="DEAD-BOX ATP-DEPENDENT RNA HELICASE 47, MITOCHONDRIAL"/>
    <property type="match status" value="1"/>
</dbReference>
<dbReference type="InterPro" id="IPR027417">
    <property type="entry name" value="P-loop_NTPase"/>
</dbReference>
<dbReference type="GO" id="GO:0005524">
    <property type="term" value="F:ATP binding"/>
    <property type="evidence" value="ECO:0007669"/>
    <property type="project" value="UniProtKB-KW"/>
</dbReference>
<dbReference type="Gene3D" id="3.40.50.300">
    <property type="entry name" value="P-loop containing nucleotide triphosphate hydrolases"/>
    <property type="match status" value="1"/>
</dbReference>
<feature type="compositionally biased region" description="Acidic residues" evidence="6">
    <location>
        <begin position="73"/>
        <end position="94"/>
    </location>
</feature>
<feature type="region of interest" description="Disordered" evidence="6">
    <location>
        <begin position="17"/>
        <end position="101"/>
    </location>
</feature>
<dbReference type="GO" id="GO:0003724">
    <property type="term" value="F:RNA helicase activity"/>
    <property type="evidence" value="ECO:0007669"/>
    <property type="project" value="UniProtKB-EC"/>
</dbReference>
<evidence type="ECO:0000256" key="1">
    <source>
        <dbReference type="ARBA" id="ARBA00012552"/>
    </source>
</evidence>
<reference evidence="8 9" key="1">
    <citation type="submission" date="2019-03" db="EMBL/GenBank/DDBJ databases">
        <title>Single cell metagenomics reveals metabolic interactions within the superorganism composed of flagellate Streblomastix strix and complex community of Bacteroidetes bacteria on its surface.</title>
        <authorList>
            <person name="Treitli S.C."/>
            <person name="Kolisko M."/>
            <person name="Husnik F."/>
            <person name="Keeling P."/>
            <person name="Hampl V."/>
        </authorList>
    </citation>
    <scope>NUCLEOTIDE SEQUENCE [LARGE SCALE GENOMIC DNA]</scope>
    <source>
        <strain evidence="8">ST1C</strain>
    </source>
</reference>
<evidence type="ECO:0000256" key="3">
    <source>
        <dbReference type="ARBA" id="ARBA00022801"/>
    </source>
</evidence>
<dbReference type="EMBL" id="SNRW01008216">
    <property type="protein sequence ID" value="KAA6379876.1"/>
    <property type="molecule type" value="Genomic_DNA"/>
</dbReference>
<protein>
    <recommendedName>
        <fullName evidence="1">RNA helicase</fullName>
        <ecNumber evidence="1">3.6.4.13</ecNumber>
    </recommendedName>
</protein>
<evidence type="ECO:0000313" key="8">
    <source>
        <dbReference type="EMBL" id="KAA6379876.1"/>
    </source>
</evidence>